<dbReference type="Pfam" id="PF06841">
    <property type="entry name" value="Phage_T4_gp19"/>
    <property type="match status" value="1"/>
</dbReference>
<gene>
    <name evidence="1" type="ORF">Q2T42_16495</name>
</gene>
<organism evidence="1">
    <name type="scientific">Leptolyngbya boryana CZ1</name>
    <dbReference type="NCBI Taxonomy" id="3060204"/>
    <lineage>
        <taxon>Bacteria</taxon>
        <taxon>Bacillati</taxon>
        <taxon>Cyanobacteriota</taxon>
        <taxon>Cyanophyceae</taxon>
        <taxon>Leptolyngbyales</taxon>
        <taxon>Leptolyngbyaceae</taxon>
        <taxon>Leptolyngbya group</taxon>
        <taxon>Leptolyngbya</taxon>
    </lineage>
</organism>
<dbReference type="GO" id="GO:0005198">
    <property type="term" value="F:structural molecule activity"/>
    <property type="evidence" value="ECO:0007669"/>
    <property type="project" value="InterPro"/>
</dbReference>
<accession>A0AA96WSM4</accession>
<proteinExistence type="predicted"/>
<sequence>MAIVTVENFELKLDKFDALKFKSVDVPAYKTDIQGGDALMSGDKGAVRQTFTKKREAAVQITVKTIASGNAKSTSSLMRKWLKECMPKSENGDGFPDAARTTGTIKTFNAAGEVIDSWKLSGVWVCKYTIGQLSIGGGLLEETYTLQVDQFDPA</sequence>
<name>A0AA96WSM4_LEPBY</name>
<dbReference type="InterPro" id="IPR010667">
    <property type="entry name" value="Phage_T4_Gp19"/>
</dbReference>
<protein>
    <submittedName>
        <fullName evidence="1">Phage tail protein</fullName>
    </submittedName>
</protein>
<evidence type="ECO:0000313" key="1">
    <source>
        <dbReference type="EMBL" id="WNZ43444.1"/>
    </source>
</evidence>
<dbReference type="RefSeq" id="WP_190653742.1">
    <property type="nucleotide sequence ID" value="NZ_CP130144.1"/>
</dbReference>
<reference evidence="1" key="1">
    <citation type="journal article" date="2023" name="Plants (Basel)">
        <title>Genomic Analysis of Leptolyngbya boryana CZ1 Reveals Efficient Carbon Fixation Modules.</title>
        <authorList>
            <person name="Bai X."/>
            <person name="Wang H."/>
            <person name="Cheng W."/>
            <person name="Wang J."/>
            <person name="Ma M."/>
            <person name="Hu H."/>
            <person name="Song Z."/>
            <person name="Ma H."/>
            <person name="Fan Y."/>
            <person name="Du C."/>
            <person name="Xu J."/>
        </authorList>
    </citation>
    <scope>NUCLEOTIDE SEQUENCE</scope>
    <source>
        <strain evidence="1">CZ1</strain>
    </source>
</reference>
<reference evidence="1" key="2">
    <citation type="submission" date="2023-07" db="EMBL/GenBank/DDBJ databases">
        <authorList>
            <person name="Bai X.-H."/>
            <person name="Wang H.-H."/>
            <person name="Wang J."/>
            <person name="Ma M.-Y."/>
            <person name="Hu H.-H."/>
            <person name="Song Z.-L."/>
            <person name="Ma H.-G."/>
            <person name="Fan Y."/>
            <person name="Du C.-Y."/>
            <person name="Xu J.-C."/>
        </authorList>
    </citation>
    <scope>NUCLEOTIDE SEQUENCE</scope>
    <source>
        <strain evidence="1">CZ1</strain>
    </source>
</reference>
<dbReference type="EMBL" id="CP130144">
    <property type="protein sequence ID" value="WNZ43444.1"/>
    <property type="molecule type" value="Genomic_DNA"/>
</dbReference>
<dbReference type="AlphaFoldDB" id="A0AA96WSM4"/>